<evidence type="ECO:0000313" key="6">
    <source>
        <dbReference type="Proteomes" id="UP000474296"/>
    </source>
</evidence>
<dbReference type="EC" id="5.2.1.8" evidence="3"/>
<dbReference type="PANTHER" id="PTHR45625">
    <property type="entry name" value="PEPTIDYL-PROLYL CIS-TRANS ISOMERASE-RELATED"/>
    <property type="match status" value="1"/>
</dbReference>
<evidence type="ECO:0000256" key="1">
    <source>
        <dbReference type="ARBA" id="ARBA00023110"/>
    </source>
</evidence>
<comment type="caution">
    <text evidence="5">The sequence shown here is derived from an EMBL/GenBank/DDBJ whole genome shotgun (WGS) entry which is preliminary data.</text>
</comment>
<organism evidence="5 6">
    <name type="scientific">Spongiivirga citrea</name>
    <dbReference type="NCBI Taxonomy" id="1481457"/>
    <lineage>
        <taxon>Bacteria</taxon>
        <taxon>Pseudomonadati</taxon>
        <taxon>Bacteroidota</taxon>
        <taxon>Flavobacteriia</taxon>
        <taxon>Flavobacteriales</taxon>
        <taxon>Flavobacteriaceae</taxon>
        <taxon>Spongiivirga</taxon>
    </lineage>
</organism>
<proteinExistence type="inferred from homology"/>
<accession>A0A6M0CVC3</accession>
<comment type="function">
    <text evidence="3">PPIases accelerate the folding of proteins. It catalyzes the cis-trans isomerization of proline imidic peptide bonds in oligopeptides.</text>
</comment>
<dbReference type="EMBL" id="JAABOQ010000004">
    <property type="protein sequence ID" value="NER17720.1"/>
    <property type="molecule type" value="Genomic_DNA"/>
</dbReference>
<evidence type="ECO:0000259" key="4">
    <source>
        <dbReference type="PROSITE" id="PS50072"/>
    </source>
</evidence>
<dbReference type="InterPro" id="IPR002130">
    <property type="entry name" value="Cyclophilin-type_PPIase_dom"/>
</dbReference>
<evidence type="ECO:0000313" key="5">
    <source>
        <dbReference type="EMBL" id="NER17720.1"/>
    </source>
</evidence>
<dbReference type="AlphaFoldDB" id="A0A6M0CVC3"/>
<keyword evidence="1 3" id="KW-0697">Rotamase</keyword>
<dbReference type="PANTHER" id="PTHR45625:SF4">
    <property type="entry name" value="PEPTIDYLPROLYL ISOMERASE DOMAIN AND WD REPEAT-CONTAINING PROTEIN 1"/>
    <property type="match status" value="1"/>
</dbReference>
<sequence>MQYQYRLTIILLFLLAACSNKKKETTPIETPATEVIDTLTIAEEKTEVKKSNEPIVSKETIIPFLQQFERENKERVVRVTTEFGSFEITLNNDTPYHRANMIFLAKQNYYNDTQFHRVAKGFVIQGGSSDNPKIGRKRRDIGRYVLPPEFRKNHKHRRGAVSMPSSENDNPHKLSSPFEFFVVQAAKGSPHLDGSHTVFGYVTKGMNVVDKIANQPVDKQEWPLNNILMQVEIVK</sequence>
<comment type="catalytic activity">
    <reaction evidence="3">
        <text>[protein]-peptidylproline (omega=180) = [protein]-peptidylproline (omega=0)</text>
        <dbReference type="Rhea" id="RHEA:16237"/>
        <dbReference type="Rhea" id="RHEA-COMP:10747"/>
        <dbReference type="Rhea" id="RHEA-COMP:10748"/>
        <dbReference type="ChEBI" id="CHEBI:83833"/>
        <dbReference type="ChEBI" id="CHEBI:83834"/>
        <dbReference type="EC" id="5.2.1.8"/>
    </reaction>
</comment>
<dbReference type="InterPro" id="IPR044666">
    <property type="entry name" value="Cyclophilin_A-like"/>
</dbReference>
<keyword evidence="6" id="KW-1185">Reference proteome</keyword>
<comment type="similarity">
    <text evidence="3">Belongs to the cyclophilin-type PPIase family.</text>
</comment>
<dbReference type="CDD" id="cd00317">
    <property type="entry name" value="cyclophilin"/>
    <property type="match status" value="1"/>
</dbReference>
<dbReference type="GO" id="GO:0003755">
    <property type="term" value="F:peptidyl-prolyl cis-trans isomerase activity"/>
    <property type="evidence" value="ECO:0007669"/>
    <property type="project" value="UniProtKB-UniRule"/>
</dbReference>
<dbReference type="Pfam" id="PF00160">
    <property type="entry name" value="Pro_isomerase"/>
    <property type="match status" value="1"/>
</dbReference>
<dbReference type="Proteomes" id="UP000474296">
    <property type="component" value="Unassembled WGS sequence"/>
</dbReference>
<evidence type="ECO:0000256" key="2">
    <source>
        <dbReference type="ARBA" id="ARBA00023235"/>
    </source>
</evidence>
<dbReference type="SUPFAM" id="SSF50891">
    <property type="entry name" value="Cyclophilin-like"/>
    <property type="match status" value="1"/>
</dbReference>
<name>A0A6M0CVC3_9FLAO</name>
<dbReference type="InterPro" id="IPR029000">
    <property type="entry name" value="Cyclophilin-like_dom_sf"/>
</dbReference>
<dbReference type="PRINTS" id="PR00153">
    <property type="entry name" value="CSAPPISMRASE"/>
</dbReference>
<feature type="domain" description="PPIase cyclophilin-type" evidence="4">
    <location>
        <begin position="84"/>
        <end position="229"/>
    </location>
</feature>
<dbReference type="Gene3D" id="2.40.100.10">
    <property type="entry name" value="Cyclophilin-like"/>
    <property type="match status" value="1"/>
</dbReference>
<protein>
    <recommendedName>
        <fullName evidence="3">Peptidyl-prolyl cis-trans isomerase</fullName>
        <shortName evidence="3">PPIase</shortName>
        <ecNumber evidence="3">5.2.1.8</ecNumber>
    </recommendedName>
</protein>
<reference evidence="5 6" key="1">
    <citation type="submission" date="2020-01" db="EMBL/GenBank/DDBJ databases">
        <title>Spongiivirga citrea KCTC 32990T.</title>
        <authorList>
            <person name="Wang G."/>
        </authorList>
    </citation>
    <scope>NUCLEOTIDE SEQUENCE [LARGE SCALE GENOMIC DNA]</scope>
    <source>
        <strain evidence="5 6">KCTC 32990</strain>
    </source>
</reference>
<dbReference type="RefSeq" id="WP_164032394.1">
    <property type="nucleotide sequence ID" value="NZ_JAABOQ010000004.1"/>
</dbReference>
<gene>
    <name evidence="5" type="ORF">GWK10_10890</name>
</gene>
<dbReference type="PROSITE" id="PS50072">
    <property type="entry name" value="CSA_PPIASE_2"/>
    <property type="match status" value="1"/>
</dbReference>
<dbReference type="PROSITE" id="PS51257">
    <property type="entry name" value="PROKAR_LIPOPROTEIN"/>
    <property type="match status" value="1"/>
</dbReference>
<keyword evidence="2 3" id="KW-0413">Isomerase</keyword>
<evidence type="ECO:0000256" key="3">
    <source>
        <dbReference type="RuleBase" id="RU363019"/>
    </source>
</evidence>